<comment type="caution">
    <text evidence="10">The sequence shown here is derived from an EMBL/GenBank/DDBJ whole genome shotgun (WGS) entry which is preliminary data.</text>
</comment>
<dbReference type="InterPro" id="IPR016193">
    <property type="entry name" value="Cytidine_deaminase-like"/>
</dbReference>
<dbReference type="PROSITE" id="PS00903">
    <property type="entry name" value="CYT_DCMP_DEAMINASES_1"/>
    <property type="match status" value="1"/>
</dbReference>
<gene>
    <name evidence="10" type="primary">cdd</name>
    <name evidence="10" type="ORF">GCM10007895_17910</name>
</gene>
<evidence type="ECO:0000256" key="4">
    <source>
        <dbReference type="ARBA" id="ARBA00022801"/>
    </source>
</evidence>
<feature type="binding site" evidence="8">
    <location>
        <position position="134"/>
    </location>
    <ligand>
        <name>Zn(2+)</name>
        <dbReference type="ChEBI" id="CHEBI:29105"/>
        <note>catalytic</note>
    </ligand>
</feature>
<feature type="binding site" evidence="8">
    <location>
        <position position="131"/>
    </location>
    <ligand>
        <name>Zn(2+)</name>
        <dbReference type="ChEBI" id="CHEBI:29105"/>
        <note>catalytic</note>
    </ligand>
</feature>
<dbReference type="GO" id="GO:0008270">
    <property type="term" value="F:zinc ion binding"/>
    <property type="evidence" value="ECO:0007669"/>
    <property type="project" value="InterPro"/>
</dbReference>
<evidence type="ECO:0000256" key="5">
    <source>
        <dbReference type="ARBA" id="ARBA00022833"/>
    </source>
</evidence>
<evidence type="ECO:0000313" key="11">
    <source>
        <dbReference type="Proteomes" id="UP001161422"/>
    </source>
</evidence>
<evidence type="ECO:0000256" key="8">
    <source>
        <dbReference type="PIRSR" id="PIRSR006334-3"/>
    </source>
</evidence>
<dbReference type="Pfam" id="PF08211">
    <property type="entry name" value="dCMP_cyt_deam_2"/>
    <property type="match status" value="1"/>
</dbReference>
<protein>
    <submittedName>
        <fullName evidence="10">Cytidine deaminase</fullName>
    </submittedName>
</protein>
<comment type="similarity">
    <text evidence="1">Belongs to the cytidine and deoxycytidylate deaminase family.</text>
</comment>
<keyword evidence="5 8" id="KW-0862">Zinc</keyword>
<dbReference type="Gene3D" id="3.40.140.10">
    <property type="entry name" value="Cytidine Deaminase, domain 2"/>
    <property type="match status" value="2"/>
</dbReference>
<dbReference type="PANTHER" id="PTHR11644:SF2">
    <property type="entry name" value="CYTIDINE DEAMINASE"/>
    <property type="match status" value="1"/>
</dbReference>
<dbReference type="RefSeq" id="WP_095505085.1">
    <property type="nucleotide sequence ID" value="NZ_BSNC01000004.1"/>
</dbReference>
<dbReference type="GO" id="GO:0042802">
    <property type="term" value="F:identical protein binding"/>
    <property type="evidence" value="ECO:0007669"/>
    <property type="project" value="UniProtKB-ARBA"/>
</dbReference>
<dbReference type="GO" id="GO:0072527">
    <property type="term" value="P:pyrimidine-containing compound metabolic process"/>
    <property type="evidence" value="ECO:0007669"/>
    <property type="project" value="UniProtKB-ARBA"/>
</dbReference>
<feature type="active site" description="Proton donor" evidence="6">
    <location>
        <position position="106"/>
    </location>
</feature>
<evidence type="ECO:0000259" key="9">
    <source>
        <dbReference type="PROSITE" id="PS51747"/>
    </source>
</evidence>
<accession>A0AA37RVI8</accession>
<evidence type="ECO:0000256" key="6">
    <source>
        <dbReference type="PIRSR" id="PIRSR006334-1"/>
    </source>
</evidence>
<evidence type="ECO:0000313" key="10">
    <source>
        <dbReference type="EMBL" id="GLP96485.1"/>
    </source>
</evidence>
<dbReference type="AlphaFoldDB" id="A0AA37RVI8"/>
<feature type="binding site" evidence="7">
    <location>
        <begin position="91"/>
        <end position="93"/>
    </location>
    <ligand>
        <name>substrate</name>
    </ligand>
</feature>
<dbReference type="EMBL" id="BSNC01000004">
    <property type="protein sequence ID" value="GLP96485.1"/>
    <property type="molecule type" value="Genomic_DNA"/>
</dbReference>
<dbReference type="InterPro" id="IPR050202">
    <property type="entry name" value="Cyt/Deoxycyt_deaminase"/>
</dbReference>
<feature type="domain" description="CMP/dCMP-type deaminase" evidence="9">
    <location>
        <begin position="50"/>
        <end position="169"/>
    </location>
</feature>
<organism evidence="10 11">
    <name type="scientific">Paraferrimonas sedimenticola</name>
    <dbReference type="NCBI Taxonomy" id="375674"/>
    <lineage>
        <taxon>Bacteria</taxon>
        <taxon>Pseudomonadati</taxon>
        <taxon>Pseudomonadota</taxon>
        <taxon>Gammaproteobacteria</taxon>
        <taxon>Alteromonadales</taxon>
        <taxon>Ferrimonadaceae</taxon>
        <taxon>Paraferrimonas</taxon>
    </lineage>
</organism>
<comment type="cofactor">
    <cofactor evidence="8">
        <name>Zn(2+)</name>
        <dbReference type="ChEBI" id="CHEBI:29105"/>
    </cofactor>
    <text evidence="8">Binds 1 zinc ion.</text>
</comment>
<sequence length="295" mass="31581">MNPAKSPQQLALQTLPISLADALSSMLGEGVTHCFSATQFQTLQEISGMGQVELSQALLPFAASYSQPFVSGFKVGALAQDDQGRWFIGANLEIPNEALNHSLHAEQSVLHNAWCHGARRLLHITINASPCGHCRQFLNEVADGAAMQVSIPQGQRQLGQLLPDSFTPADLGVEQPLLVHHGAELAHDSEDTLTQLAITQANASYAPYSKNYAAIALETASGQQFFGRYAENAAYNPSLMPVQGALSQMALSGNFEQPIVRAVLVESSQGSISLANASMDALHAIADVQLEHWVL</sequence>
<reference evidence="10" key="1">
    <citation type="journal article" date="2014" name="Int. J. Syst. Evol. Microbiol.">
        <title>Complete genome sequence of Corynebacterium casei LMG S-19264T (=DSM 44701T), isolated from a smear-ripened cheese.</title>
        <authorList>
            <consortium name="US DOE Joint Genome Institute (JGI-PGF)"/>
            <person name="Walter F."/>
            <person name="Albersmeier A."/>
            <person name="Kalinowski J."/>
            <person name="Ruckert C."/>
        </authorList>
    </citation>
    <scope>NUCLEOTIDE SEQUENCE</scope>
    <source>
        <strain evidence="10">NBRC 101628</strain>
    </source>
</reference>
<dbReference type="PANTHER" id="PTHR11644">
    <property type="entry name" value="CYTIDINE DEAMINASE"/>
    <property type="match status" value="1"/>
</dbReference>
<dbReference type="GO" id="GO:0004126">
    <property type="term" value="F:cytidine deaminase activity"/>
    <property type="evidence" value="ECO:0007669"/>
    <property type="project" value="InterPro"/>
</dbReference>
<dbReference type="CDD" id="cd01283">
    <property type="entry name" value="cytidine_deaminase"/>
    <property type="match status" value="2"/>
</dbReference>
<dbReference type="GO" id="GO:0055086">
    <property type="term" value="P:nucleobase-containing small molecule metabolic process"/>
    <property type="evidence" value="ECO:0007669"/>
    <property type="project" value="UniProtKB-ARBA"/>
</dbReference>
<evidence type="ECO:0000256" key="3">
    <source>
        <dbReference type="ARBA" id="ARBA00022723"/>
    </source>
</evidence>
<dbReference type="PIRSF" id="PIRSF006334">
    <property type="entry name" value="Cdd_plus_pseudo"/>
    <property type="match status" value="1"/>
</dbReference>
<dbReference type="NCBIfam" id="NF006537">
    <property type="entry name" value="PRK09027.1"/>
    <property type="match status" value="1"/>
</dbReference>
<keyword evidence="3 8" id="KW-0479">Metal-binding</keyword>
<keyword evidence="11" id="KW-1185">Reference proteome</keyword>
<dbReference type="Proteomes" id="UP001161422">
    <property type="component" value="Unassembled WGS sequence"/>
</dbReference>
<dbReference type="InterPro" id="IPR016192">
    <property type="entry name" value="APOBEC/CMP_deaminase_Zn-bd"/>
</dbReference>
<comment type="subunit">
    <text evidence="2">Homodimer.</text>
</comment>
<dbReference type="InterPro" id="IPR013171">
    <property type="entry name" value="Cyd/dCyd_deaminase_Zn-bd"/>
</dbReference>
<name>A0AA37RVI8_9GAMM</name>
<keyword evidence="4" id="KW-0378">Hydrolase</keyword>
<evidence type="ECO:0000256" key="7">
    <source>
        <dbReference type="PIRSR" id="PIRSR006334-2"/>
    </source>
</evidence>
<dbReference type="Pfam" id="PF00383">
    <property type="entry name" value="dCMP_cyt_deam_1"/>
    <property type="match status" value="1"/>
</dbReference>
<dbReference type="SUPFAM" id="SSF53927">
    <property type="entry name" value="Cytidine deaminase-like"/>
    <property type="match status" value="2"/>
</dbReference>
<feature type="domain" description="CMP/dCMP-type deaminase" evidence="9">
    <location>
        <begin position="188"/>
        <end position="295"/>
    </location>
</feature>
<evidence type="ECO:0000256" key="2">
    <source>
        <dbReference type="ARBA" id="ARBA00011738"/>
    </source>
</evidence>
<dbReference type="InterPro" id="IPR002125">
    <property type="entry name" value="CMP_dCMP_dom"/>
</dbReference>
<evidence type="ECO:0000256" key="1">
    <source>
        <dbReference type="ARBA" id="ARBA00006576"/>
    </source>
</evidence>
<reference evidence="10" key="2">
    <citation type="submission" date="2023-01" db="EMBL/GenBank/DDBJ databases">
        <title>Draft genome sequence of Paraferrimonas sedimenticola strain NBRC 101628.</title>
        <authorList>
            <person name="Sun Q."/>
            <person name="Mori K."/>
        </authorList>
    </citation>
    <scope>NUCLEOTIDE SEQUENCE</scope>
    <source>
        <strain evidence="10">NBRC 101628</strain>
    </source>
</reference>
<feature type="binding site" evidence="8">
    <location>
        <position position="104"/>
    </location>
    <ligand>
        <name>Zn(2+)</name>
        <dbReference type="ChEBI" id="CHEBI:29105"/>
        <note>catalytic</note>
    </ligand>
</feature>
<dbReference type="PROSITE" id="PS51747">
    <property type="entry name" value="CYT_DCMP_DEAMINASES_2"/>
    <property type="match status" value="2"/>
</dbReference>
<proteinExistence type="inferred from homology"/>
<dbReference type="GO" id="GO:0005829">
    <property type="term" value="C:cytosol"/>
    <property type="evidence" value="ECO:0007669"/>
    <property type="project" value="TreeGrafter"/>
</dbReference>